<dbReference type="EMBL" id="JAULSU010000007">
    <property type="protein sequence ID" value="KAK0611836.1"/>
    <property type="molecule type" value="Genomic_DNA"/>
</dbReference>
<sequence>MSIILHPVANLNLTQRPVTIHGSRNTAAQAEIKQKTAPYLPPALLSRGVLRFHAAPRSTASLRLAAQQPHLDSPSVPRPELMRPKEQRHGHRRGLPRDVTLLLQGSGSNHLQARREEESAESRTWWHREPTSAVARDDALPTESGSLGGGVSDRSCVRIPRFQHGLVTPKKANSRPSNRSREQDPEAERSWGKHNRYPGACAGEPHAWVSLFPPRDSGRYQPSSGTSGRTQEEM</sequence>
<evidence type="ECO:0000256" key="1">
    <source>
        <dbReference type="SAM" id="MobiDB-lite"/>
    </source>
</evidence>
<feature type="compositionally biased region" description="Polar residues" evidence="1">
    <location>
        <begin position="220"/>
        <end position="234"/>
    </location>
</feature>
<feature type="region of interest" description="Disordered" evidence="1">
    <location>
        <begin position="66"/>
        <end position="234"/>
    </location>
</feature>
<feature type="compositionally biased region" description="Basic and acidic residues" evidence="1">
    <location>
        <begin position="113"/>
        <end position="139"/>
    </location>
</feature>
<dbReference type="AlphaFoldDB" id="A0AA39T1V9"/>
<evidence type="ECO:0000313" key="2">
    <source>
        <dbReference type="EMBL" id="KAK0611836.1"/>
    </source>
</evidence>
<gene>
    <name evidence="2" type="ORF">B0T14DRAFT_336135</name>
</gene>
<protein>
    <submittedName>
        <fullName evidence="2">Uncharacterized protein</fullName>
    </submittedName>
</protein>
<organism evidence="2 3">
    <name type="scientific">Immersiella caudata</name>
    <dbReference type="NCBI Taxonomy" id="314043"/>
    <lineage>
        <taxon>Eukaryota</taxon>
        <taxon>Fungi</taxon>
        <taxon>Dikarya</taxon>
        <taxon>Ascomycota</taxon>
        <taxon>Pezizomycotina</taxon>
        <taxon>Sordariomycetes</taxon>
        <taxon>Sordariomycetidae</taxon>
        <taxon>Sordariales</taxon>
        <taxon>Lasiosphaeriaceae</taxon>
        <taxon>Immersiella</taxon>
    </lineage>
</organism>
<dbReference type="Proteomes" id="UP001175000">
    <property type="component" value="Unassembled WGS sequence"/>
</dbReference>
<keyword evidence="3" id="KW-1185">Reference proteome</keyword>
<comment type="caution">
    <text evidence="2">The sequence shown here is derived from an EMBL/GenBank/DDBJ whole genome shotgun (WGS) entry which is preliminary data.</text>
</comment>
<accession>A0AA39T1V9</accession>
<feature type="compositionally biased region" description="Basic and acidic residues" evidence="1">
    <location>
        <begin position="179"/>
        <end position="191"/>
    </location>
</feature>
<evidence type="ECO:0000313" key="3">
    <source>
        <dbReference type="Proteomes" id="UP001175000"/>
    </source>
</evidence>
<reference evidence="2" key="1">
    <citation type="submission" date="2023-06" db="EMBL/GenBank/DDBJ databases">
        <title>Genome-scale phylogeny and comparative genomics of the fungal order Sordariales.</title>
        <authorList>
            <consortium name="Lawrence Berkeley National Laboratory"/>
            <person name="Hensen N."/>
            <person name="Bonometti L."/>
            <person name="Westerberg I."/>
            <person name="Brannstrom I.O."/>
            <person name="Guillou S."/>
            <person name="Cros-Aarteil S."/>
            <person name="Calhoun S."/>
            <person name="Haridas S."/>
            <person name="Kuo A."/>
            <person name="Mondo S."/>
            <person name="Pangilinan J."/>
            <person name="Riley R."/>
            <person name="Labutti K."/>
            <person name="Andreopoulos B."/>
            <person name="Lipzen A."/>
            <person name="Chen C."/>
            <person name="Yanf M."/>
            <person name="Daum C."/>
            <person name="Ng V."/>
            <person name="Clum A."/>
            <person name="Steindorff A."/>
            <person name="Ohm R."/>
            <person name="Martin F."/>
            <person name="Silar P."/>
            <person name="Natvig D."/>
            <person name="Lalanne C."/>
            <person name="Gautier V."/>
            <person name="Ament-Velasquez S.L."/>
            <person name="Kruys A."/>
            <person name="Hutchinson M.I."/>
            <person name="Powell A.J."/>
            <person name="Barry K."/>
            <person name="Miller A.N."/>
            <person name="Grigoriev I.V."/>
            <person name="Debuchy R."/>
            <person name="Gladieux P."/>
            <person name="Thoren M.H."/>
            <person name="Johannesson H."/>
        </authorList>
    </citation>
    <scope>NUCLEOTIDE SEQUENCE</scope>
    <source>
        <strain evidence="2">CBS 606.72</strain>
    </source>
</reference>
<proteinExistence type="predicted"/>
<name>A0AA39T1V9_9PEZI</name>